<dbReference type="PANTHER" id="PTHR45528">
    <property type="entry name" value="SENSOR HISTIDINE KINASE CPXA"/>
    <property type="match status" value="1"/>
</dbReference>
<feature type="transmembrane region" description="Helical" evidence="8">
    <location>
        <begin position="219"/>
        <end position="242"/>
    </location>
</feature>
<reference evidence="10" key="2">
    <citation type="submission" date="2006-05" db="EMBL/GenBank/DDBJ databases">
        <title>Sequencing of the draft genome and assembly of Desulfuromonas acetoxidans DSM 684.</title>
        <authorList>
            <consortium name="US DOE Joint Genome Institute (JGI-PGF)"/>
            <person name="Copeland A."/>
            <person name="Lucas S."/>
            <person name="Lapidus A."/>
            <person name="Barry K."/>
            <person name="Detter J.C."/>
            <person name="Glavina del Rio T."/>
            <person name="Hammon N."/>
            <person name="Israni S."/>
            <person name="Dalin E."/>
            <person name="Tice H."/>
            <person name="Bruce D."/>
            <person name="Pitluck S."/>
            <person name="Richardson P."/>
        </authorList>
    </citation>
    <scope>NUCLEOTIDE SEQUENCE [LARGE SCALE GENOMIC DNA]</scope>
    <source>
        <strain evidence="10">DSM 684</strain>
    </source>
</reference>
<sequence>MFKKITFKVTFVVSILLLVVVGVGAWFINAQEGRSLEKQLRERGRIESIIGAKIVGRILEEAIDNGVFTLNEAFDTEYEEIPGFDPPKYHTKYDFYLDKAILDLQEEFFKDPSITAAIAVDRNGYLPTHNMRYQQPITGDVEKDRLGNHTKQVFNDPIGIKAAQNRQEGFLQFYQRGEGDVTWDIASPIMVKGKHWGNFRIGFSLLRTNEEKASLRNTLLLTLAAILVAAIIVITAGIKFALSPLEKLTQQVLDLADGQIEEPIVAKTDDEIGHMAKALERLRISLRAAMNRLRKKTDL</sequence>
<evidence type="ECO:0000256" key="1">
    <source>
        <dbReference type="ARBA" id="ARBA00000085"/>
    </source>
</evidence>
<comment type="caution">
    <text evidence="10">The sequence shown here is derived from an EMBL/GenBank/DDBJ whole genome shotgun (WGS) entry which is preliminary data.</text>
</comment>
<dbReference type="InterPro" id="IPR003660">
    <property type="entry name" value="HAMP_dom"/>
</dbReference>
<accession>Q1JX63</accession>
<dbReference type="CDD" id="cd06225">
    <property type="entry name" value="HAMP"/>
    <property type="match status" value="1"/>
</dbReference>
<organism evidence="10 11">
    <name type="scientific">Desulfuromonas acetoxidans (strain DSM 684 / 11070)</name>
    <dbReference type="NCBI Taxonomy" id="281689"/>
    <lineage>
        <taxon>Bacteria</taxon>
        <taxon>Pseudomonadati</taxon>
        <taxon>Thermodesulfobacteriota</taxon>
        <taxon>Desulfuromonadia</taxon>
        <taxon>Desulfuromonadales</taxon>
        <taxon>Desulfuromonadaceae</taxon>
        <taxon>Desulfuromonas</taxon>
    </lineage>
</organism>
<dbReference type="AlphaFoldDB" id="Q1JX63"/>
<comment type="subcellular location">
    <subcellularLocation>
        <location evidence="2">Membrane</location>
        <topology evidence="2">Multi-pass membrane protein</topology>
    </subcellularLocation>
</comment>
<evidence type="ECO:0000256" key="7">
    <source>
        <dbReference type="ARBA" id="ARBA00023136"/>
    </source>
</evidence>
<dbReference type="GO" id="GO:0004673">
    <property type="term" value="F:protein histidine kinase activity"/>
    <property type="evidence" value="ECO:0007669"/>
    <property type="project" value="UniProtKB-EC"/>
</dbReference>
<keyword evidence="8" id="KW-1133">Transmembrane helix</keyword>
<keyword evidence="7 8" id="KW-0472">Membrane</keyword>
<keyword evidence="6" id="KW-0418">Kinase</keyword>
<dbReference type="OrthoDB" id="9791237at2"/>
<reference evidence="10" key="1">
    <citation type="submission" date="2006-05" db="EMBL/GenBank/DDBJ databases">
        <title>Annotation of the draft genome assembly of Desulfuromonas acetoxidans DSM 684.</title>
        <authorList>
            <consortium name="US DOE Joint Genome Institute (JGI-ORNL)"/>
            <person name="Larimer F."/>
            <person name="Land M."/>
            <person name="Hauser L."/>
        </authorList>
    </citation>
    <scope>NUCLEOTIDE SEQUENCE [LARGE SCALE GENOMIC DNA]</scope>
    <source>
        <strain evidence="10">DSM 684</strain>
    </source>
</reference>
<evidence type="ECO:0000313" key="10">
    <source>
        <dbReference type="EMBL" id="EAT14799.1"/>
    </source>
</evidence>
<dbReference type="InterPro" id="IPR050398">
    <property type="entry name" value="HssS/ArlS-like"/>
</dbReference>
<dbReference type="GO" id="GO:0007165">
    <property type="term" value="P:signal transduction"/>
    <property type="evidence" value="ECO:0007669"/>
    <property type="project" value="InterPro"/>
</dbReference>
<comment type="catalytic activity">
    <reaction evidence="1">
        <text>ATP + protein L-histidine = ADP + protein N-phospho-L-histidine.</text>
        <dbReference type="EC" id="2.7.13.3"/>
    </reaction>
</comment>
<gene>
    <name evidence="10" type="ORF">Dace_0938</name>
</gene>
<dbReference type="SMART" id="SM00304">
    <property type="entry name" value="HAMP"/>
    <property type="match status" value="1"/>
</dbReference>
<proteinExistence type="predicted"/>
<keyword evidence="5" id="KW-0808">Transferase</keyword>
<evidence type="ECO:0000256" key="8">
    <source>
        <dbReference type="SAM" id="Phobius"/>
    </source>
</evidence>
<keyword evidence="4" id="KW-0597">Phosphoprotein</keyword>
<dbReference type="Gene3D" id="6.10.340.10">
    <property type="match status" value="1"/>
</dbReference>
<evidence type="ECO:0000313" key="11">
    <source>
        <dbReference type="Proteomes" id="UP000005695"/>
    </source>
</evidence>
<name>Q1JX63_DESA6</name>
<evidence type="ECO:0000259" key="9">
    <source>
        <dbReference type="PROSITE" id="PS50885"/>
    </source>
</evidence>
<evidence type="ECO:0000256" key="5">
    <source>
        <dbReference type="ARBA" id="ARBA00022679"/>
    </source>
</evidence>
<protein>
    <recommendedName>
        <fullName evidence="3">histidine kinase</fullName>
        <ecNumber evidence="3">2.7.13.3</ecNumber>
    </recommendedName>
</protein>
<dbReference type="SUPFAM" id="SSF158472">
    <property type="entry name" value="HAMP domain-like"/>
    <property type="match status" value="1"/>
</dbReference>
<keyword evidence="8" id="KW-0812">Transmembrane</keyword>
<dbReference type="EMBL" id="AAEW02000017">
    <property type="protein sequence ID" value="EAT14799.1"/>
    <property type="molecule type" value="Genomic_DNA"/>
</dbReference>
<dbReference type="RefSeq" id="WP_006002037.1">
    <property type="nucleotide sequence ID" value="NZ_AAEW02000017.1"/>
</dbReference>
<dbReference type="Proteomes" id="UP000005695">
    <property type="component" value="Unassembled WGS sequence"/>
</dbReference>
<dbReference type="EC" id="2.7.13.3" evidence="3"/>
<keyword evidence="11" id="KW-1185">Reference proteome</keyword>
<dbReference type="Pfam" id="PF00672">
    <property type="entry name" value="HAMP"/>
    <property type="match status" value="1"/>
</dbReference>
<evidence type="ECO:0000256" key="6">
    <source>
        <dbReference type="ARBA" id="ARBA00022777"/>
    </source>
</evidence>
<dbReference type="PROSITE" id="PS50885">
    <property type="entry name" value="HAMP"/>
    <property type="match status" value="1"/>
</dbReference>
<evidence type="ECO:0000256" key="4">
    <source>
        <dbReference type="ARBA" id="ARBA00022553"/>
    </source>
</evidence>
<evidence type="ECO:0000256" key="2">
    <source>
        <dbReference type="ARBA" id="ARBA00004141"/>
    </source>
</evidence>
<dbReference type="GO" id="GO:0016020">
    <property type="term" value="C:membrane"/>
    <property type="evidence" value="ECO:0007669"/>
    <property type="project" value="UniProtKB-SubCell"/>
</dbReference>
<evidence type="ECO:0000256" key="3">
    <source>
        <dbReference type="ARBA" id="ARBA00012438"/>
    </source>
</evidence>
<feature type="domain" description="HAMP" evidence="9">
    <location>
        <begin position="239"/>
        <end position="291"/>
    </location>
</feature>
<dbReference type="PANTHER" id="PTHR45528:SF9">
    <property type="entry name" value="SENSOR HISTIDINE KINASE YBDK"/>
    <property type="match status" value="1"/>
</dbReference>